<dbReference type="Gene3D" id="3.50.50.60">
    <property type="entry name" value="FAD/NAD(P)-binding domain"/>
    <property type="match status" value="1"/>
</dbReference>
<evidence type="ECO:0000259" key="7">
    <source>
        <dbReference type="PROSITE" id="PS00624"/>
    </source>
</evidence>
<accession>A0A097CSX3</accession>
<proteinExistence type="inferred from homology"/>
<feature type="binding site" evidence="6">
    <location>
        <position position="81"/>
    </location>
    <ligand>
        <name>FAD</name>
        <dbReference type="ChEBI" id="CHEBI:57692"/>
    </ligand>
</feature>
<dbReference type="Pfam" id="PF05199">
    <property type="entry name" value="GMC_oxred_C"/>
    <property type="match status" value="1"/>
</dbReference>
<dbReference type="PROSITE" id="PS00624">
    <property type="entry name" value="GMC_OXRED_2"/>
    <property type="match status" value="1"/>
</dbReference>
<dbReference type="PANTHER" id="PTHR11552:SF147">
    <property type="entry name" value="CHOLINE DEHYDROGENASE, MITOCHONDRIAL"/>
    <property type="match status" value="1"/>
</dbReference>
<keyword evidence="4 6" id="KW-0274">FAD</keyword>
<feature type="active site" description="Proton acceptor" evidence="5">
    <location>
        <position position="485"/>
    </location>
</feature>
<evidence type="ECO:0000256" key="2">
    <source>
        <dbReference type="ARBA" id="ARBA00010790"/>
    </source>
</evidence>
<dbReference type="InterPro" id="IPR000172">
    <property type="entry name" value="GMC_OxRdtase_N"/>
</dbReference>
<evidence type="ECO:0000256" key="5">
    <source>
        <dbReference type="PIRSR" id="PIRSR000137-1"/>
    </source>
</evidence>
<sequence>MEFDYVVVGAGSAGCAVAARLSEDPTVTVALLEAGGPDDHPDIRVPLGALELIGSELDWDFGTLPQPHLGGREVRWPRGRVLGGSSATNFQMWVPGHAEDFTSWPPSWSWEQVRPWFRRAEHWAGPAEDRGALGTGGPLWISPQRDPDVSSLRFLQACAEVGLAPVDGALAGPDNRGYALTPVTQRDGARWSSADGYLRPALHRPNLTVLTGAQAHRVLIDDGHRATGVRLADRTVTARREIVLSAGTVGSPHLLLLSGIGDPDDLHAAGVRPQVELPAVGRGLHDHMILDLAVRADDATRFLQDGRERYQRDRMGPLTSNIGEAVALLRADGAAGAPDVELIWSPMAFDDTGTPIPGYTLGVVLLRPRSRGRLTLGSADPHTPPRIDPGYLTDDADLRTFVAGVRFAERILDSAALRTLHQGPVVPWPADGTVAEYVRQRAQTVFHPVGSCRFGDVVDADLRVHGVTGLRVADASVIPEAPRGHTHAHAVMIGERAADLIRASGVSHPAAQEVVDERPVAAR</sequence>
<evidence type="ECO:0000313" key="8">
    <source>
        <dbReference type="EMBL" id="AIS85770.1"/>
    </source>
</evidence>
<dbReference type="SUPFAM" id="SSF51905">
    <property type="entry name" value="FAD/NAD(P)-binding domain"/>
    <property type="match status" value="1"/>
</dbReference>
<comment type="similarity">
    <text evidence="2">Belongs to the GMC oxidoreductase family.</text>
</comment>
<feature type="domain" description="Glucose-methanol-choline oxidoreductase N-terminal" evidence="7">
    <location>
        <begin position="247"/>
        <end position="261"/>
    </location>
</feature>
<evidence type="ECO:0000256" key="6">
    <source>
        <dbReference type="PIRSR" id="PIRSR000137-2"/>
    </source>
</evidence>
<dbReference type="InterPro" id="IPR012132">
    <property type="entry name" value="GMC_OxRdtase"/>
</dbReference>
<protein>
    <submittedName>
        <fullName evidence="8">Choline dehydrogenase</fullName>
    </submittedName>
</protein>
<dbReference type="GO" id="GO:0050660">
    <property type="term" value="F:flavin adenine dinucleotide binding"/>
    <property type="evidence" value="ECO:0007669"/>
    <property type="project" value="InterPro"/>
</dbReference>
<dbReference type="EMBL" id="KF826684">
    <property type="protein sequence ID" value="AIS85770.1"/>
    <property type="molecule type" value="Genomic_DNA"/>
</dbReference>
<dbReference type="Gene3D" id="3.30.560.10">
    <property type="entry name" value="Glucose Oxidase, domain 3"/>
    <property type="match status" value="1"/>
</dbReference>
<dbReference type="Pfam" id="PF00732">
    <property type="entry name" value="GMC_oxred_N"/>
    <property type="match status" value="1"/>
</dbReference>
<organism evidence="8">
    <name type="scientific">Verrucosispora sp. MS100047</name>
    <dbReference type="NCBI Taxonomy" id="1410949"/>
    <lineage>
        <taxon>Bacteria</taxon>
        <taxon>Bacillati</taxon>
        <taxon>Actinomycetota</taxon>
        <taxon>Actinomycetes</taxon>
        <taxon>Micromonosporales</taxon>
        <taxon>Micromonosporaceae</taxon>
        <taxon>Micromonospora</taxon>
    </lineage>
</organism>
<dbReference type="AlphaFoldDB" id="A0A097CSX3"/>
<comment type="cofactor">
    <cofactor evidence="1 6">
        <name>FAD</name>
        <dbReference type="ChEBI" id="CHEBI:57692"/>
    </cofactor>
</comment>
<name>A0A097CSX3_9ACTN</name>
<dbReference type="InterPro" id="IPR036188">
    <property type="entry name" value="FAD/NAD-bd_sf"/>
</dbReference>
<dbReference type="PANTHER" id="PTHR11552">
    <property type="entry name" value="GLUCOSE-METHANOL-CHOLINE GMC OXIDOREDUCTASE"/>
    <property type="match status" value="1"/>
</dbReference>
<dbReference type="PIRSF" id="PIRSF000137">
    <property type="entry name" value="Alcohol_oxidase"/>
    <property type="match status" value="1"/>
</dbReference>
<dbReference type="InterPro" id="IPR007867">
    <property type="entry name" value="GMC_OxRtase_C"/>
</dbReference>
<evidence type="ECO:0000256" key="3">
    <source>
        <dbReference type="ARBA" id="ARBA00022630"/>
    </source>
</evidence>
<gene>
    <name evidence="8" type="ORF">VASRM7_527</name>
</gene>
<dbReference type="GO" id="GO:0016614">
    <property type="term" value="F:oxidoreductase activity, acting on CH-OH group of donors"/>
    <property type="evidence" value="ECO:0007669"/>
    <property type="project" value="InterPro"/>
</dbReference>
<evidence type="ECO:0000256" key="4">
    <source>
        <dbReference type="ARBA" id="ARBA00022827"/>
    </source>
</evidence>
<reference evidence="8" key="1">
    <citation type="submission" date="2013-11" db="EMBL/GenBank/DDBJ databases">
        <title>New antitubercular compounds from marine-derived Verrucosispora sp. MS100047.</title>
        <authorList>
            <person name="Huang P."/>
            <person name="Xie F."/>
            <person name="Wang Q."/>
            <person name="Wang J."/>
            <person name="Wang Q."/>
            <person name="Abdel-Mageed W.M."/>
            <person name="Liu M."/>
            <person name="Han J."/>
            <person name="Song F."/>
            <person name="Dai H."/>
            <person name="Liu X."/>
            <person name="Zhang L."/>
        </authorList>
    </citation>
    <scope>NUCLEOTIDE SEQUENCE</scope>
    <source>
        <strain evidence="8">MS100047</strain>
    </source>
</reference>
<keyword evidence="3" id="KW-0285">Flavoprotein</keyword>
<evidence type="ECO:0000256" key="1">
    <source>
        <dbReference type="ARBA" id="ARBA00001974"/>
    </source>
</evidence>
<feature type="active site" description="Proton donor" evidence="5">
    <location>
        <position position="447"/>
    </location>
</feature>
<dbReference type="SUPFAM" id="SSF54373">
    <property type="entry name" value="FAD-linked reductases, C-terminal domain"/>
    <property type="match status" value="1"/>
</dbReference>